<dbReference type="PANTHER" id="PTHR38790">
    <property type="entry name" value="2EXR DOMAIN-CONTAINING PROTEIN-RELATED"/>
    <property type="match status" value="1"/>
</dbReference>
<feature type="region of interest" description="Disordered" evidence="1">
    <location>
        <begin position="1"/>
        <end position="23"/>
    </location>
</feature>
<keyword evidence="4" id="KW-1185">Reference proteome</keyword>
<gene>
    <name evidence="3" type="ORF">AJ79_06913</name>
</gene>
<dbReference type="OrthoDB" id="4173690at2759"/>
<evidence type="ECO:0000313" key="3">
    <source>
        <dbReference type="EMBL" id="PGH05026.1"/>
    </source>
</evidence>
<dbReference type="InterPro" id="IPR056632">
    <property type="entry name" value="DUF7730"/>
</dbReference>
<feature type="domain" description="DUF7730" evidence="2">
    <location>
        <begin position="21"/>
        <end position="248"/>
    </location>
</feature>
<evidence type="ECO:0000259" key="2">
    <source>
        <dbReference type="Pfam" id="PF24864"/>
    </source>
</evidence>
<dbReference type="Proteomes" id="UP000223968">
    <property type="component" value="Unassembled WGS sequence"/>
</dbReference>
<protein>
    <recommendedName>
        <fullName evidence="2">DUF7730 domain-containing protein</fullName>
    </recommendedName>
</protein>
<name>A0A2B7X7I5_9EURO</name>
<evidence type="ECO:0000256" key="1">
    <source>
        <dbReference type="SAM" id="MobiDB-lite"/>
    </source>
</evidence>
<sequence>MTQLDSLPRRALTPGGDETTSQPSSLLLSRLPLEIRSYIYELLLGGKTIHLIRTDEPKIRHCLCPFRRRKYHLVLFRPEEASWCYCIMFNKGMPVEEDEEPSRTKQRIPLLLTCRQIYSEAVNTLYANNTINLQMIQSADFQLLSDLENTLPPGRFHAIRSLEISFLHSSQSRKVQKLNDEWFARWTKMCTVIASMEGLLDLQIWLRMDQGDKAGNSMTAAQELRLFEPLMKINGLRSFRVEVSWPKDQGGENPLLDNVPFELTRSDALDPDRPVLAVGFINGSPEF</sequence>
<reference evidence="3 4" key="1">
    <citation type="submission" date="2017-10" db="EMBL/GenBank/DDBJ databases">
        <title>Comparative genomics in systemic dimorphic fungi from Ajellomycetaceae.</title>
        <authorList>
            <person name="Munoz J.F."/>
            <person name="Mcewen J.G."/>
            <person name="Clay O.K."/>
            <person name="Cuomo C.A."/>
        </authorList>
    </citation>
    <scope>NUCLEOTIDE SEQUENCE [LARGE SCALE GENOMIC DNA]</scope>
    <source>
        <strain evidence="3 4">UAMH5409</strain>
    </source>
</reference>
<dbReference type="AlphaFoldDB" id="A0A2B7X7I5"/>
<dbReference type="Pfam" id="PF24864">
    <property type="entry name" value="DUF7730"/>
    <property type="match status" value="1"/>
</dbReference>
<organism evidence="3 4">
    <name type="scientific">Helicocarpus griseus UAMH5409</name>
    <dbReference type="NCBI Taxonomy" id="1447875"/>
    <lineage>
        <taxon>Eukaryota</taxon>
        <taxon>Fungi</taxon>
        <taxon>Dikarya</taxon>
        <taxon>Ascomycota</taxon>
        <taxon>Pezizomycotina</taxon>
        <taxon>Eurotiomycetes</taxon>
        <taxon>Eurotiomycetidae</taxon>
        <taxon>Onygenales</taxon>
        <taxon>Ajellomycetaceae</taxon>
        <taxon>Helicocarpus</taxon>
    </lineage>
</organism>
<evidence type="ECO:0000313" key="4">
    <source>
        <dbReference type="Proteomes" id="UP000223968"/>
    </source>
</evidence>
<comment type="caution">
    <text evidence="3">The sequence shown here is derived from an EMBL/GenBank/DDBJ whole genome shotgun (WGS) entry which is preliminary data.</text>
</comment>
<dbReference type="EMBL" id="PDNB01000129">
    <property type="protein sequence ID" value="PGH05026.1"/>
    <property type="molecule type" value="Genomic_DNA"/>
</dbReference>
<proteinExistence type="predicted"/>
<dbReference type="STRING" id="1447875.A0A2B7X7I5"/>
<accession>A0A2B7X7I5</accession>